<evidence type="ECO:0000256" key="1">
    <source>
        <dbReference type="ARBA" id="ARBA00004173"/>
    </source>
</evidence>
<accession>A0AAV6UN55</accession>
<dbReference type="GO" id="GO:0005739">
    <property type="term" value="C:mitochondrion"/>
    <property type="evidence" value="ECO:0007669"/>
    <property type="project" value="UniProtKB-SubCell"/>
</dbReference>
<dbReference type="InterPro" id="IPR042289">
    <property type="entry name" value="COA6"/>
</dbReference>
<evidence type="ECO:0000313" key="5">
    <source>
        <dbReference type="Proteomes" id="UP000827092"/>
    </source>
</evidence>
<dbReference type="GO" id="GO:0042775">
    <property type="term" value="P:mitochondrial ATP synthesis coupled electron transport"/>
    <property type="evidence" value="ECO:0007669"/>
    <property type="project" value="TreeGrafter"/>
</dbReference>
<dbReference type="InterPro" id="IPR048280">
    <property type="entry name" value="COX6B-like"/>
</dbReference>
<reference evidence="4 5" key="1">
    <citation type="journal article" date="2022" name="Nat. Ecol. Evol.">
        <title>A masculinizing supergene underlies an exaggerated male reproductive morph in a spider.</title>
        <authorList>
            <person name="Hendrickx F."/>
            <person name="De Corte Z."/>
            <person name="Sonet G."/>
            <person name="Van Belleghem S.M."/>
            <person name="Kostlbacher S."/>
            <person name="Vangestel C."/>
        </authorList>
    </citation>
    <scope>NUCLEOTIDE SEQUENCE [LARGE SCALE GENOMIC DNA]</scope>
    <source>
        <strain evidence="4">W744_W776</strain>
    </source>
</reference>
<evidence type="ECO:0000256" key="2">
    <source>
        <dbReference type="ARBA" id="ARBA00023128"/>
    </source>
</evidence>
<protein>
    <submittedName>
        <fullName evidence="4">Uncharacterized protein</fullName>
    </submittedName>
</protein>
<dbReference type="PANTHER" id="PTHR46690">
    <property type="entry name" value="CYTOCHROME C OXIDASE ASSEMBLY FACTOR 6 HOMOLOG"/>
    <property type="match status" value="1"/>
</dbReference>
<proteinExistence type="predicted"/>
<dbReference type="EMBL" id="JAFNEN010000322">
    <property type="protein sequence ID" value="KAG8185872.1"/>
    <property type="molecule type" value="Genomic_DNA"/>
</dbReference>
<evidence type="ECO:0000313" key="4">
    <source>
        <dbReference type="EMBL" id="KAG8185872.1"/>
    </source>
</evidence>
<dbReference type="Gene3D" id="1.10.10.140">
    <property type="entry name" value="Cytochrome c oxidase, subunit VIb"/>
    <property type="match status" value="1"/>
</dbReference>
<comment type="caution">
    <text evidence="4">The sequence shown here is derived from an EMBL/GenBank/DDBJ whole genome shotgun (WGS) entry which is preliminary data.</text>
</comment>
<keyword evidence="2" id="KW-0496">Mitochondrion</keyword>
<gene>
    <name evidence="4" type="ORF">JTE90_004414</name>
</gene>
<keyword evidence="3" id="KW-1015">Disulfide bond</keyword>
<dbReference type="InterPro" id="IPR036549">
    <property type="entry name" value="CX6/COA6-like_sf"/>
</dbReference>
<dbReference type="SUPFAM" id="SSF47694">
    <property type="entry name" value="Cytochrome c oxidase subunit h"/>
    <property type="match status" value="1"/>
</dbReference>
<comment type="subcellular location">
    <subcellularLocation>
        <location evidence="1">Mitochondrion</location>
    </subcellularLocation>
</comment>
<keyword evidence="5" id="KW-1185">Reference proteome</keyword>
<sequence length="78" mass="9594">MSFPDKDKRKKCWATRDVYWECLDKNIDNPENCLNERKCFENDCPNLWVHHFDRKREYIKFKEKLQSEDPVEAIKIKS</sequence>
<dbReference type="Pfam" id="PF02297">
    <property type="entry name" value="COX6B"/>
    <property type="match status" value="1"/>
</dbReference>
<evidence type="ECO:0000256" key="3">
    <source>
        <dbReference type="ARBA" id="ARBA00023157"/>
    </source>
</evidence>
<dbReference type="Proteomes" id="UP000827092">
    <property type="component" value="Unassembled WGS sequence"/>
</dbReference>
<name>A0AAV6UN55_9ARAC</name>
<dbReference type="GO" id="GO:0008535">
    <property type="term" value="P:respiratory chain complex IV assembly"/>
    <property type="evidence" value="ECO:0007669"/>
    <property type="project" value="InterPro"/>
</dbReference>
<organism evidence="4 5">
    <name type="scientific">Oedothorax gibbosus</name>
    <dbReference type="NCBI Taxonomy" id="931172"/>
    <lineage>
        <taxon>Eukaryota</taxon>
        <taxon>Metazoa</taxon>
        <taxon>Ecdysozoa</taxon>
        <taxon>Arthropoda</taxon>
        <taxon>Chelicerata</taxon>
        <taxon>Arachnida</taxon>
        <taxon>Araneae</taxon>
        <taxon>Araneomorphae</taxon>
        <taxon>Entelegynae</taxon>
        <taxon>Araneoidea</taxon>
        <taxon>Linyphiidae</taxon>
        <taxon>Erigoninae</taxon>
        <taxon>Oedothorax</taxon>
    </lineage>
</organism>
<dbReference type="AlphaFoldDB" id="A0AAV6UN55"/>
<dbReference type="PANTHER" id="PTHR46690:SF1">
    <property type="entry name" value="CYTOCHROME C OXIDASE ASSEMBLY FACTOR 6 HOMOLOG"/>
    <property type="match status" value="1"/>
</dbReference>